<dbReference type="InterPro" id="IPR036661">
    <property type="entry name" value="Luciferase-like_sf"/>
</dbReference>
<dbReference type="InterPro" id="IPR019921">
    <property type="entry name" value="Lucif-like_OxRdtase_Rv2161c"/>
</dbReference>
<dbReference type="Pfam" id="PF00296">
    <property type="entry name" value="Bac_luciferase"/>
    <property type="match status" value="1"/>
</dbReference>
<evidence type="ECO:0000256" key="4">
    <source>
        <dbReference type="ARBA" id="ARBA00023033"/>
    </source>
</evidence>
<dbReference type="GO" id="GO:0008726">
    <property type="term" value="F:alkanesulfonate monooxygenase activity"/>
    <property type="evidence" value="ECO:0007669"/>
    <property type="project" value="TreeGrafter"/>
</dbReference>
<evidence type="ECO:0000256" key="3">
    <source>
        <dbReference type="ARBA" id="ARBA00023002"/>
    </source>
</evidence>
<dbReference type="AlphaFoldDB" id="A0A1H5YA21"/>
<proteinExistence type="predicted"/>
<dbReference type="RefSeq" id="WP_160150203.1">
    <property type="nucleotide sequence ID" value="NZ_FNVT01000002.1"/>
</dbReference>
<protein>
    <submittedName>
        <fullName evidence="6">Probable F420-dependent oxidoreductase, Rv2161c family</fullName>
    </submittedName>
</protein>
<dbReference type="GO" id="GO:0046306">
    <property type="term" value="P:alkanesulfonate catabolic process"/>
    <property type="evidence" value="ECO:0007669"/>
    <property type="project" value="TreeGrafter"/>
</dbReference>
<dbReference type="Proteomes" id="UP000236732">
    <property type="component" value="Unassembled WGS sequence"/>
</dbReference>
<dbReference type="OrthoDB" id="3206024at2"/>
<dbReference type="PANTHER" id="PTHR42847">
    <property type="entry name" value="ALKANESULFONATE MONOOXYGENASE"/>
    <property type="match status" value="1"/>
</dbReference>
<reference evidence="6 7" key="1">
    <citation type="submission" date="2016-10" db="EMBL/GenBank/DDBJ databases">
        <authorList>
            <person name="de Groot N.N."/>
        </authorList>
    </citation>
    <scope>NUCLEOTIDE SEQUENCE [LARGE SCALE GENOMIC DNA]</scope>
    <source>
        <strain evidence="6 7">CGMCC 4.7037</strain>
    </source>
</reference>
<dbReference type="Gene3D" id="3.20.20.30">
    <property type="entry name" value="Luciferase-like domain"/>
    <property type="match status" value="1"/>
</dbReference>
<dbReference type="SUPFAM" id="SSF51679">
    <property type="entry name" value="Bacterial luciferase-like"/>
    <property type="match status" value="1"/>
</dbReference>
<evidence type="ECO:0000256" key="1">
    <source>
        <dbReference type="ARBA" id="ARBA00022630"/>
    </source>
</evidence>
<feature type="domain" description="Luciferase-like" evidence="5">
    <location>
        <begin position="14"/>
        <end position="226"/>
    </location>
</feature>
<dbReference type="PANTHER" id="PTHR42847:SF4">
    <property type="entry name" value="ALKANESULFONATE MONOOXYGENASE-RELATED"/>
    <property type="match status" value="1"/>
</dbReference>
<keyword evidence="2" id="KW-0288">FMN</keyword>
<sequence>MKIGLYGLHRDENVDPDTLARRARLAEEMGFESIWVGDHIAMPSSLDEQGRLEAVVALAHLAALTTTIKLGFGVLVLPQRQPVLLAKQLTSLDLLSRGRLIVGVGAGYVEQELAAMGVSLDSRGARTDEYLAAMQALWDDQPFAGNFVTFADVVQRPRPQRRPPIVVGGHSRAAMRRAVQSADGWYGVYLTPKEAARALSDLQDAAKLYDRPAGLGQLEITITPPPGPVDRDSAQRYAALGVHRLTIQPLDAEMEATVRAGAGLVHEQFR</sequence>
<keyword evidence="3" id="KW-0560">Oxidoreductase</keyword>
<name>A0A1H5YA21_9ACTN</name>
<evidence type="ECO:0000313" key="7">
    <source>
        <dbReference type="Proteomes" id="UP000236732"/>
    </source>
</evidence>
<dbReference type="NCBIfam" id="TIGR03619">
    <property type="entry name" value="F420_Rv2161c"/>
    <property type="match status" value="1"/>
</dbReference>
<keyword evidence="7" id="KW-1185">Reference proteome</keyword>
<evidence type="ECO:0000256" key="2">
    <source>
        <dbReference type="ARBA" id="ARBA00022643"/>
    </source>
</evidence>
<organism evidence="6 7">
    <name type="scientific">Nonomuraea solani</name>
    <dbReference type="NCBI Taxonomy" id="1144553"/>
    <lineage>
        <taxon>Bacteria</taxon>
        <taxon>Bacillati</taxon>
        <taxon>Actinomycetota</taxon>
        <taxon>Actinomycetes</taxon>
        <taxon>Streptosporangiales</taxon>
        <taxon>Streptosporangiaceae</taxon>
        <taxon>Nonomuraea</taxon>
    </lineage>
</organism>
<evidence type="ECO:0000313" key="6">
    <source>
        <dbReference type="EMBL" id="SEG20939.1"/>
    </source>
</evidence>
<accession>A0A1H5YA21</accession>
<keyword evidence="1" id="KW-0285">Flavoprotein</keyword>
<keyword evidence="4" id="KW-0503">Monooxygenase</keyword>
<dbReference type="EMBL" id="FNVT01000002">
    <property type="protein sequence ID" value="SEG20939.1"/>
    <property type="molecule type" value="Genomic_DNA"/>
</dbReference>
<evidence type="ECO:0000259" key="5">
    <source>
        <dbReference type="Pfam" id="PF00296"/>
    </source>
</evidence>
<dbReference type="InterPro" id="IPR011251">
    <property type="entry name" value="Luciferase-like_dom"/>
</dbReference>
<gene>
    <name evidence="6" type="ORF">SAMN05444920_102203</name>
</gene>
<dbReference type="InterPro" id="IPR050172">
    <property type="entry name" value="SsuD_RutA_monooxygenase"/>
</dbReference>